<dbReference type="Gene3D" id="3.10.105.10">
    <property type="entry name" value="Dipeptide-binding Protein, Domain 3"/>
    <property type="match status" value="1"/>
</dbReference>
<dbReference type="PANTHER" id="PTHR30290:SF10">
    <property type="entry name" value="PERIPLASMIC OLIGOPEPTIDE-BINDING PROTEIN-RELATED"/>
    <property type="match status" value="1"/>
</dbReference>
<sequence length="546" mass="57945">MKRVRGRTIRSVAALVAVVVVAAACSSQPTTPANESAGRTVKADIAAKGGSVTIRLNQDWRDFSVQTTGEGNTQALLQNAYATLLAQDASGKLIPYLAESYKATADTITFKLKKDITCSDGTPVTPEVVRASLQNMVTVKSAYNTVNWGKGPYTITADDKDGTVTFKTATPYGPLAYGFSNAFPASMTGIVCPAGLKPGADLTTQMYGAGPYTLVDAVHGDHVTFKLRSDFKGGPEGTTSQTAGLPEQVTYKIVPTDATAVQLLKTGGLDVASIGGTQVAQLLNDQTLSYTRSTGFFVFPLAFNQAPGKPTADKALRQALITAIDPKAFAQAVWQGRAVTSPTIATPDVECYDADVAKLAPKPSVDAAKKVLADAGYTLDNGKLTKNGAPVTIHLMTDNTLNPGPEYIADQWQQLGVTVNADNLPYQQYVTKLLASDMDVSFVESNSPGPIFGPMSQRVTGPVPPKGGTNYAGTYDDTLNSIQAKAIAQSGKASCADWTDFQEQLWKNWSMLPLGSPYQYMFAKGFDITRARGSNAYPINIRKLAG</sequence>
<evidence type="ECO:0000313" key="8">
    <source>
        <dbReference type="Proteomes" id="UP000294927"/>
    </source>
</evidence>
<dbReference type="GO" id="GO:0030313">
    <property type="term" value="C:cell envelope"/>
    <property type="evidence" value="ECO:0007669"/>
    <property type="project" value="UniProtKB-SubCell"/>
</dbReference>
<evidence type="ECO:0000256" key="5">
    <source>
        <dbReference type="SAM" id="SignalP"/>
    </source>
</evidence>
<keyword evidence="4 5" id="KW-0732">Signal</keyword>
<dbReference type="GO" id="GO:0015833">
    <property type="term" value="P:peptide transport"/>
    <property type="evidence" value="ECO:0007669"/>
    <property type="project" value="TreeGrafter"/>
</dbReference>
<dbReference type="GO" id="GO:0043190">
    <property type="term" value="C:ATP-binding cassette (ABC) transporter complex"/>
    <property type="evidence" value="ECO:0007669"/>
    <property type="project" value="InterPro"/>
</dbReference>
<evidence type="ECO:0000256" key="4">
    <source>
        <dbReference type="ARBA" id="ARBA00022729"/>
    </source>
</evidence>
<organism evidence="7 8">
    <name type="scientific">Actinophytocola oryzae</name>
    <dbReference type="NCBI Taxonomy" id="502181"/>
    <lineage>
        <taxon>Bacteria</taxon>
        <taxon>Bacillati</taxon>
        <taxon>Actinomycetota</taxon>
        <taxon>Actinomycetes</taxon>
        <taxon>Pseudonocardiales</taxon>
        <taxon>Pseudonocardiaceae</taxon>
    </lineage>
</organism>
<dbReference type="AlphaFoldDB" id="A0A4R7W3P0"/>
<dbReference type="GO" id="GO:1904680">
    <property type="term" value="F:peptide transmembrane transporter activity"/>
    <property type="evidence" value="ECO:0007669"/>
    <property type="project" value="TreeGrafter"/>
</dbReference>
<comment type="similarity">
    <text evidence="2">Belongs to the bacterial solute-binding protein 5 family.</text>
</comment>
<dbReference type="InterPro" id="IPR000914">
    <property type="entry name" value="SBP_5_dom"/>
</dbReference>
<dbReference type="CDD" id="cd00995">
    <property type="entry name" value="PBP2_NikA_DppA_OppA_like"/>
    <property type="match status" value="1"/>
</dbReference>
<gene>
    <name evidence="7" type="ORF">CLV71_102293</name>
</gene>
<comment type="subcellular location">
    <subcellularLocation>
        <location evidence="1">Cell envelope</location>
    </subcellularLocation>
</comment>
<protein>
    <submittedName>
        <fullName evidence="7">Peptide/nickel transport system substrate-binding protein</fullName>
    </submittedName>
</protein>
<dbReference type="PANTHER" id="PTHR30290">
    <property type="entry name" value="PERIPLASMIC BINDING COMPONENT OF ABC TRANSPORTER"/>
    <property type="match status" value="1"/>
</dbReference>
<proteinExistence type="inferred from homology"/>
<dbReference type="PROSITE" id="PS51257">
    <property type="entry name" value="PROKAR_LIPOPROTEIN"/>
    <property type="match status" value="1"/>
</dbReference>
<feature type="signal peptide" evidence="5">
    <location>
        <begin position="1"/>
        <end position="22"/>
    </location>
</feature>
<dbReference type="GO" id="GO:0042597">
    <property type="term" value="C:periplasmic space"/>
    <property type="evidence" value="ECO:0007669"/>
    <property type="project" value="UniProtKB-ARBA"/>
</dbReference>
<comment type="caution">
    <text evidence="7">The sequence shown here is derived from an EMBL/GenBank/DDBJ whole genome shotgun (WGS) entry which is preliminary data.</text>
</comment>
<evidence type="ECO:0000256" key="1">
    <source>
        <dbReference type="ARBA" id="ARBA00004196"/>
    </source>
</evidence>
<reference evidence="7 8" key="1">
    <citation type="submission" date="2019-03" db="EMBL/GenBank/DDBJ databases">
        <title>Genomic Encyclopedia of Archaeal and Bacterial Type Strains, Phase II (KMG-II): from individual species to whole genera.</title>
        <authorList>
            <person name="Goeker M."/>
        </authorList>
    </citation>
    <scope>NUCLEOTIDE SEQUENCE [LARGE SCALE GENOMIC DNA]</scope>
    <source>
        <strain evidence="7 8">DSM 45499</strain>
    </source>
</reference>
<keyword evidence="8" id="KW-1185">Reference proteome</keyword>
<feature type="chain" id="PRO_5038557704" evidence="5">
    <location>
        <begin position="23"/>
        <end position="546"/>
    </location>
</feature>
<dbReference type="PIRSF" id="PIRSF002741">
    <property type="entry name" value="MppA"/>
    <property type="match status" value="1"/>
</dbReference>
<dbReference type="InterPro" id="IPR039424">
    <property type="entry name" value="SBP_5"/>
</dbReference>
<evidence type="ECO:0000259" key="6">
    <source>
        <dbReference type="Pfam" id="PF00496"/>
    </source>
</evidence>
<dbReference type="EMBL" id="SOCP01000002">
    <property type="protein sequence ID" value="TDV56227.1"/>
    <property type="molecule type" value="Genomic_DNA"/>
</dbReference>
<evidence type="ECO:0000256" key="2">
    <source>
        <dbReference type="ARBA" id="ARBA00005695"/>
    </source>
</evidence>
<dbReference type="InterPro" id="IPR030678">
    <property type="entry name" value="Peptide/Ni-bd"/>
</dbReference>
<evidence type="ECO:0000313" key="7">
    <source>
        <dbReference type="EMBL" id="TDV56227.1"/>
    </source>
</evidence>
<dbReference type="Gene3D" id="3.40.190.10">
    <property type="entry name" value="Periplasmic binding protein-like II"/>
    <property type="match status" value="1"/>
</dbReference>
<dbReference type="Proteomes" id="UP000294927">
    <property type="component" value="Unassembled WGS sequence"/>
</dbReference>
<name>A0A4R7W3P0_9PSEU</name>
<dbReference type="Pfam" id="PF00496">
    <property type="entry name" value="SBP_bac_5"/>
    <property type="match status" value="1"/>
</dbReference>
<accession>A0A4R7W3P0</accession>
<dbReference type="SUPFAM" id="SSF53850">
    <property type="entry name" value="Periplasmic binding protein-like II"/>
    <property type="match status" value="1"/>
</dbReference>
<dbReference type="OrthoDB" id="9046151at2"/>
<keyword evidence="3" id="KW-0813">Transport</keyword>
<evidence type="ECO:0000256" key="3">
    <source>
        <dbReference type="ARBA" id="ARBA00022448"/>
    </source>
</evidence>
<feature type="domain" description="Solute-binding protein family 5" evidence="6">
    <location>
        <begin position="92"/>
        <end position="444"/>
    </location>
</feature>